<feature type="compositionally biased region" description="Polar residues" evidence="1">
    <location>
        <begin position="126"/>
        <end position="139"/>
    </location>
</feature>
<name>A0AAD5S835_9FUNG</name>
<dbReference type="AlphaFoldDB" id="A0AAD5S835"/>
<gene>
    <name evidence="2" type="ORF">HK097_005047</name>
</gene>
<comment type="caution">
    <text evidence="2">The sequence shown here is derived from an EMBL/GenBank/DDBJ whole genome shotgun (WGS) entry which is preliminary data.</text>
</comment>
<dbReference type="Proteomes" id="UP001212841">
    <property type="component" value="Unassembled WGS sequence"/>
</dbReference>
<dbReference type="EMBL" id="JADGJD010002382">
    <property type="protein sequence ID" value="KAJ3032884.1"/>
    <property type="molecule type" value="Genomic_DNA"/>
</dbReference>
<sequence length="255" mass="27452">MAPSATWDAVRTEVRAFHAHQAMRLLPTCKDFVFDDLSDRLYFLGNDGSCPFTSGLSLHQNTSRALSPAPQSNPVGHEAVNSGMASASGIPQSTPRAAGHGFTKCLTLFVAEVPVGTVLQSVARELSQQRPLTPPISRTGSKRTRSWENGRAFGSRSESRRRTQNVDDEADQDMNGANICLFAGLRTITEYGIFGFLVDVTNCTFVDLNSPYHDHNGPMIVDVTPPPAGATPRAVLGGSPTSAWCVGGEDCCYFD</sequence>
<feature type="region of interest" description="Disordered" evidence="1">
    <location>
        <begin position="126"/>
        <end position="170"/>
    </location>
</feature>
<evidence type="ECO:0000313" key="3">
    <source>
        <dbReference type="Proteomes" id="UP001212841"/>
    </source>
</evidence>
<proteinExistence type="predicted"/>
<evidence type="ECO:0000313" key="2">
    <source>
        <dbReference type="EMBL" id="KAJ3032884.1"/>
    </source>
</evidence>
<organism evidence="2 3">
    <name type="scientific">Rhizophlyctis rosea</name>
    <dbReference type="NCBI Taxonomy" id="64517"/>
    <lineage>
        <taxon>Eukaryota</taxon>
        <taxon>Fungi</taxon>
        <taxon>Fungi incertae sedis</taxon>
        <taxon>Chytridiomycota</taxon>
        <taxon>Chytridiomycota incertae sedis</taxon>
        <taxon>Chytridiomycetes</taxon>
        <taxon>Rhizophlyctidales</taxon>
        <taxon>Rhizophlyctidaceae</taxon>
        <taxon>Rhizophlyctis</taxon>
    </lineage>
</organism>
<evidence type="ECO:0000256" key="1">
    <source>
        <dbReference type="SAM" id="MobiDB-lite"/>
    </source>
</evidence>
<protein>
    <submittedName>
        <fullName evidence="2">Uncharacterized protein</fullName>
    </submittedName>
</protein>
<feature type="compositionally biased region" description="Polar residues" evidence="1">
    <location>
        <begin position="63"/>
        <end position="74"/>
    </location>
</feature>
<reference evidence="2" key="1">
    <citation type="submission" date="2020-05" db="EMBL/GenBank/DDBJ databases">
        <title>Phylogenomic resolution of chytrid fungi.</title>
        <authorList>
            <person name="Stajich J.E."/>
            <person name="Amses K."/>
            <person name="Simmons R."/>
            <person name="Seto K."/>
            <person name="Myers J."/>
            <person name="Bonds A."/>
            <person name="Quandt C.A."/>
            <person name="Barry K."/>
            <person name="Liu P."/>
            <person name="Grigoriev I."/>
            <person name="Longcore J.E."/>
            <person name="James T.Y."/>
        </authorList>
    </citation>
    <scope>NUCLEOTIDE SEQUENCE</scope>
    <source>
        <strain evidence="2">JEL0318</strain>
    </source>
</reference>
<accession>A0AAD5S835</accession>
<keyword evidence="3" id="KW-1185">Reference proteome</keyword>
<feature type="region of interest" description="Disordered" evidence="1">
    <location>
        <begin position="63"/>
        <end position="94"/>
    </location>
</feature>
<feature type="compositionally biased region" description="Polar residues" evidence="1">
    <location>
        <begin position="83"/>
        <end position="94"/>
    </location>
</feature>